<dbReference type="Pfam" id="PF04348">
    <property type="entry name" value="LppC"/>
    <property type="match status" value="1"/>
</dbReference>
<accession>A0A2T5J0L4</accession>
<protein>
    <submittedName>
        <fullName evidence="3">Putative lipoprotein LppC</fullName>
    </submittedName>
</protein>
<keyword evidence="4" id="KW-1185">Reference proteome</keyword>
<dbReference type="GO" id="GO:0031241">
    <property type="term" value="C:periplasmic side of cell outer membrane"/>
    <property type="evidence" value="ECO:0007669"/>
    <property type="project" value="TreeGrafter"/>
</dbReference>
<dbReference type="SUPFAM" id="SSF53822">
    <property type="entry name" value="Periplasmic binding protein-like I"/>
    <property type="match status" value="1"/>
</dbReference>
<keyword evidence="2" id="KW-0732">Signal</keyword>
<dbReference type="PANTHER" id="PTHR38038:SF1">
    <property type="entry name" value="PENICILLIN-BINDING PROTEIN ACTIVATOR LPOA"/>
    <property type="match status" value="1"/>
</dbReference>
<evidence type="ECO:0000256" key="2">
    <source>
        <dbReference type="SAM" id="SignalP"/>
    </source>
</evidence>
<sequence length="351" mass="38564">MSWIRALGLSLALQSSLCVAGEISVLLPLSGATAKAAESIRSGLLAAYYQSLSQQKTSDNLVFYDTSAYNDITPLLEKLRNTDTKLIIGPLLKEHVAQTLSNPPLVPTLALNRVTQANGAYIWQFALAPEEEFAPLINLMQSQHIKKIRILAANDSNSERLRQGFEQAWQAQGGTLLPTYVLNQTEQDGLTQSIKQLIAESQQQKTEAFYLASPQLAAYVLPLLNFYQRNPLPIYSSSQAYDAEKSLLERQDLNGLFFCGTPWVIQPERWPSNQSLRDEFSPENSSYDRLAAFGADAWVVSQLLSSAPKSALQGRTGILVLKDGQVARTPLCAEVINGKAKAQSTTTGTTR</sequence>
<dbReference type="RefSeq" id="WP_170106925.1">
    <property type="nucleotide sequence ID" value="NZ_QAON01000005.1"/>
</dbReference>
<keyword evidence="3" id="KW-0449">Lipoprotein</keyword>
<reference evidence="3 4" key="1">
    <citation type="submission" date="2018-04" db="EMBL/GenBank/DDBJ databases">
        <title>Genomic Encyclopedia of Archaeal and Bacterial Type Strains, Phase II (KMG-II): from individual species to whole genera.</title>
        <authorList>
            <person name="Goeker M."/>
        </authorList>
    </citation>
    <scope>NUCLEOTIDE SEQUENCE [LARGE SCALE GENOMIC DNA]</scope>
    <source>
        <strain evidence="3 4">DSM 5822</strain>
    </source>
</reference>
<evidence type="ECO:0000256" key="1">
    <source>
        <dbReference type="ARBA" id="ARBA00023136"/>
    </source>
</evidence>
<evidence type="ECO:0000313" key="4">
    <source>
        <dbReference type="Proteomes" id="UP000244223"/>
    </source>
</evidence>
<dbReference type="EMBL" id="QAON01000005">
    <property type="protein sequence ID" value="PTQ89882.1"/>
    <property type="molecule type" value="Genomic_DNA"/>
</dbReference>
<comment type="caution">
    <text evidence="3">The sequence shown here is derived from an EMBL/GenBank/DDBJ whole genome shotgun (WGS) entry which is preliminary data.</text>
</comment>
<dbReference type="Gene3D" id="3.40.50.2300">
    <property type="match status" value="2"/>
</dbReference>
<feature type="signal peptide" evidence="2">
    <location>
        <begin position="1"/>
        <end position="20"/>
    </location>
</feature>
<dbReference type="CDD" id="cd06339">
    <property type="entry name" value="PBP1_YraM_LppC_lipoprotein-like"/>
    <property type="match status" value="1"/>
</dbReference>
<keyword evidence="1" id="KW-0472">Membrane</keyword>
<dbReference type="AlphaFoldDB" id="A0A2T5J0L4"/>
<dbReference type="InterPro" id="IPR028082">
    <property type="entry name" value="Peripla_BP_I"/>
</dbReference>
<proteinExistence type="predicted"/>
<feature type="chain" id="PRO_5031286753" evidence="2">
    <location>
        <begin position="21"/>
        <end position="351"/>
    </location>
</feature>
<dbReference type="GO" id="GO:0030234">
    <property type="term" value="F:enzyme regulator activity"/>
    <property type="evidence" value="ECO:0007669"/>
    <property type="project" value="TreeGrafter"/>
</dbReference>
<name>A0A2T5J0L4_9GAMM</name>
<organism evidence="3 4">
    <name type="scientific">Agitococcus lubricus</name>
    <dbReference type="NCBI Taxonomy" id="1077255"/>
    <lineage>
        <taxon>Bacteria</taxon>
        <taxon>Pseudomonadati</taxon>
        <taxon>Pseudomonadota</taxon>
        <taxon>Gammaproteobacteria</taxon>
        <taxon>Moraxellales</taxon>
        <taxon>Moraxellaceae</taxon>
        <taxon>Agitococcus</taxon>
    </lineage>
</organism>
<dbReference type="PANTHER" id="PTHR38038">
    <property type="entry name" value="PENICILLIN-BINDING PROTEIN ACTIVATOR LPOA"/>
    <property type="match status" value="1"/>
</dbReference>
<dbReference type="GO" id="GO:0009252">
    <property type="term" value="P:peptidoglycan biosynthetic process"/>
    <property type="evidence" value="ECO:0007669"/>
    <property type="project" value="TreeGrafter"/>
</dbReference>
<evidence type="ECO:0000313" key="3">
    <source>
        <dbReference type="EMBL" id="PTQ89882.1"/>
    </source>
</evidence>
<gene>
    <name evidence="3" type="ORF">C8N29_105211</name>
</gene>
<dbReference type="InterPro" id="IPR007443">
    <property type="entry name" value="LpoA"/>
</dbReference>
<dbReference type="Proteomes" id="UP000244223">
    <property type="component" value="Unassembled WGS sequence"/>
</dbReference>